<dbReference type="Proteomes" id="UP000028682">
    <property type="component" value="Chromosome"/>
</dbReference>
<organism evidence="2 3">
    <name type="scientific">Streptomyces lividans TK24</name>
    <dbReference type="NCBI Taxonomy" id="457428"/>
    <lineage>
        <taxon>Bacteria</taxon>
        <taxon>Bacillati</taxon>
        <taxon>Actinomycetota</taxon>
        <taxon>Actinomycetes</taxon>
        <taxon>Kitasatosporales</taxon>
        <taxon>Streptomycetaceae</taxon>
        <taxon>Streptomyces</taxon>
    </lineage>
</organism>
<name>A0ABN4E5K9_STRLI</name>
<evidence type="ECO:0000313" key="2">
    <source>
        <dbReference type="EMBL" id="AIJ18347.1"/>
    </source>
</evidence>
<evidence type="ECO:0000313" key="3">
    <source>
        <dbReference type="Proteomes" id="UP000028682"/>
    </source>
</evidence>
<dbReference type="EMBL" id="CP009124">
    <property type="protein sequence ID" value="AIJ18347.1"/>
    <property type="molecule type" value="Genomic_DNA"/>
</dbReference>
<dbReference type="NCBIfam" id="NF008496">
    <property type="entry name" value="PRK11408.1-3"/>
    <property type="match status" value="1"/>
</dbReference>
<sequence length="337" mass="36397">MVLRPTFCPRPGGRSQGLPSSCGHRGGSPIAVKCTSKRWRRRRVRTRGGQAVAHIVVRTLLRHAWHHGQHWLRRHLDRWGSSKRPAGWGAMRGCDDAGMRELNQLIDVEEPAWPELRETLGGGSVPVEVLPADTDVARTSLLQLQVTARSYLGAVVLHCGGLVVDNGWVRVFGSPLEGAVPSLAQVNQFPGAFDSAWQPDAGLVVAHDVLGGVFALNGGAPGRAGRPGAPGEIVYFAPDSLRWEALGAGHSAWLAWLVSGALAEFYTDLRWTGWQDEVRALKSDQGLSLFPPLWSAEARQDISATSRRAVPMAELLGVARDSCREFDGVDPGLLGAV</sequence>
<reference evidence="3" key="1">
    <citation type="submission" date="2014-08" db="EMBL/GenBank/DDBJ databases">
        <title>Complete genome sequence of Streptomyces lividans TK24.</title>
        <authorList>
            <consortium name="StrepSynth"/>
            <person name="Ruckert C."/>
            <person name="Fridjonson O.H."/>
            <person name="Lambert C."/>
            <person name="van Wezel G.P."/>
            <person name="Bernaerts K."/>
            <person name="Anne J."/>
            <person name="Economou A."/>
            <person name="Kalinowski J."/>
        </authorList>
    </citation>
    <scope>NUCLEOTIDE SEQUENCE [LARGE SCALE GENOMIC DNA]</scope>
    <source>
        <strain evidence="3">TK24</strain>
    </source>
</reference>
<dbReference type="InterPro" id="IPR021239">
    <property type="entry name" value="DUF2625"/>
</dbReference>
<dbReference type="Pfam" id="PF10946">
    <property type="entry name" value="DUF2625"/>
    <property type="match status" value="1"/>
</dbReference>
<evidence type="ECO:0000256" key="1">
    <source>
        <dbReference type="SAM" id="MobiDB-lite"/>
    </source>
</evidence>
<feature type="region of interest" description="Disordered" evidence="1">
    <location>
        <begin position="1"/>
        <end position="25"/>
    </location>
</feature>
<accession>A0ABN4E5K9</accession>
<gene>
    <name evidence="2" type="ORF">SLIV_37395</name>
</gene>
<protein>
    <recommendedName>
        <fullName evidence="4">DUF2625 domain-containing protein</fullName>
    </recommendedName>
</protein>
<evidence type="ECO:0008006" key="4">
    <source>
        <dbReference type="Google" id="ProtNLM"/>
    </source>
</evidence>
<keyword evidence="3" id="KW-1185">Reference proteome</keyword>
<proteinExistence type="predicted"/>